<evidence type="ECO:0000313" key="1">
    <source>
        <dbReference type="EMBL" id="MBC3789528.1"/>
    </source>
</evidence>
<comment type="caution">
    <text evidence="1">The sequence shown here is derived from an EMBL/GenBank/DDBJ whole genome shotgun (WGS) entry which is preliminary data.</text>
</comment>
<dbReference type="Proteomes" id="UP000700732">
    <property type="component" value="Unassembled WGS sequence"/>
</dbReference>
<dbReference type="RefSeq" id="WP_186734779.1">
    <property type="nucleotide sequence ID" value="NZ_VFIA01000001.1"/>
</dbReference>
<sequence>MSFYCYVYLRPLRITIHRAACPYCRQGQGMQRKVTQNKTGFWDGPYPDYERVLDRALTHGKVIQTTPLDCRHCQPAKAGYEAPLPEKENIQPVTDQQEPVAEELKSEFRIKQLDRKHLIEQQSLLTFQNSIHRLMKTRHQTERLALEALANKEEALLALADQQKHQAEELLQARAASYNELLNEQAREKSLLLDLV</sequence>
<name>A0ABR6VZ91_9BACT</name>
<evidence type="ECO:0000313" key="2">
    <source>
        <dbReference type="Proteomes" id="UP000700732"/>
    </source>
</evidence>
<reference evidence="1 2" key="1">
    <citation type="submission" date="2019-06" db="EMBL/GenBank/DDBJ databases">
        <title>Spirosoma utsteinense sp. nov. isolated from Antarctic ice-free soils.</title>
        <authorList>
            <person name="Tahon G."/>
        </authorList>
    </citation>
    <scope>NUCLEOTIDE SEQUENCE [LARGE SCALE GENOMIC DNA]</scope>
    <source>
        <strain evidence="1 2">LMG 31447</strain>
    </source>
</reference>
<proteinExistence type="predicted"/>
<keyword evidence="2" id="KW-1185">Reference proteome</keyword>
<accession>A0ABR6VZ91</accession>
<gene>
    <name evidence="1" type="ORF">FH603_8</name>
</gene>
<dbReference type="EMBL" id="VFIA01000001">
    <property type="protein sequence ID" value="MBC3789528.1"/>
    <property type="molecule type" value="Genomic_DNA"/>
</dbReference>
<protein>
    <submittedName>
        <fullName evidence="1">Uncharacterized protein</fullName>
    </submittedName>
</protein>
<organism evidence="1 2">
    <name type="scientific">Spirosoma utsteinense</name>
    <dbReference type="NCBI Taxonomy" id="2585773"/>
    <lineage>
        <taxon>Bacteria</taxon>
        <taxon>Pseudomonadati</taxon>
        <taxon>Bacteroidota</taxon>
        <taxon>Cytophagia</taxon>
        <taxon>Cytophagales</taxon>
        <taxon>Cytophagaceae</taxon>
        <taxon>Spirosoma</taxon>
    </lineage>
</organism>